<dbReference type="AlphaFoldDB" id="A0A445F197"/>
<dbReference type="InterPro" id="IPR027417">
    <property type="entry name" value="P-loop_NTPase"/>
</dbReference>
<dbReference type="Gene3D" id="1.10.8.430">
    <property type="entry name" value="Helical domain of apoptotic protease-activating factors"/>
    <property type="match status" value="1"/>
</dbReference>
<dbReference type="SMART" id="SM00255">
    <property type="entry name" value="TIR"/>
    <property type="match status" value="1"/>
</dbReference>
<keyword evidence="5" id="KW-0611">Plant defense</keyword>
<dbReference type="FunFam" id="3.40.50.10140:FF:000007">
    <property type="entry name" value="Disease resistance protein (TIR-NBS-LRR class)"/>
    <property type="match status" value="1"/>
</dbReference>
<dbReference type="EC" id="3.2.2.6" evidence="1"/>
<evidence type="ECO:0000256" key="1">
    <source>
        <dbReference type="ARBA" id="ARBA00011982"/>
    </source>
</evidence>
<keyword evidence="2" id="KW-0433">Leucine-rich repeat</keyword>
<keyword evidence="3" id="KW-0677">Repeat</keyword>
<dbReference type="Gene3D" id="3.80.10.10">
    <property type="entry name" value="Ribonuclease Inhibitor"/>
    <property type="match status" value="2"/>
</dbReference>
<evidence type="ECO:0000313" key="10">
    <source>
        <dbReference type="Proteomes" id="UP000289340"/>
    </source>
</evidence>
<dbReference type="Gene3D" id="3.40.50.10140">
    <property type="entry name" value="Toll/interleukin-1 receptor homology (TIR) domain"/>
    <property type="match status" value="1"/>
</dbReference>
<proteinExistence type="predicted"/>
<dbReference type="InterPro" id="IPR000157">
    <property type="entry name" value="TIR_dom"/>
</dbReference>
<evidence type="ECO:0000256" key="7">
    <source>
        <dbReference type="ARBA" id="ARBA00047304"/>
    </source>
</evidence>
<dbReference type="InterPro" id="IPR042197">
    <property type="entry name" value="Apaf_helical"/>
</dbReference>
<evidence type="ECO:0000256" key="4">
    <source>
        <dbReference type="ARBA" id="ARBA00022801"/>
    </source>
</evidence>
<keyword evidence="6" id="KW-0520">NAD</keyword>
<evidence type="ECO:0000256" key="5">
    <source>
        <dbReference type="ARBA" id="ARBA00022821"/>
    </source>
</evidence>
<dbReference type="FunFam" id="1.10.8.430:FF:000002">
    <property type="entry name" value="Disease resistance protein (TIR-NBS-LRR class)"/>
    <property type="match status" value="1"/>
</dbReference>
<comment type="catalytic activity">
    <reaction evidence="7">
        <text>NAD(+) + H2O = ADP-D-ribose + nicotinamide + H(+)</text>
        <dbReference type="Rhea" id="RHEA:16301"/>
        <dbReference type="ChEBI" id="CHEBI:15377"/>
        <dbReference type="ChEBI" id="CHEBI:15378"/>
        <dbReference type="ChEBI" id="CHEBI:17154"/>
        <dbReference type="ChEBI" id="CHEBI:57540"/>
        <dbReference type="ChEBI" id="CHEBI:57967"/>
        <dbReference type="EC" id="3.2.2.6"/>
    </reaction>
    <physiologicalReaction direction="left-to-right" evidence="7">
        <dbReference type="Rhea" id="RHEA:16302"/>
    </physiologicalReaction>
</comment>
<dbReference type="Pfam" id="PF23286">
    <property type="entry name" value="LRR_13"/>
    <property type="match status" value="1"/>
</dbReference>
<feature type="domain" description="TIR" evidence="8">
    <location>
        <begin position="12"/>
        <end position="179"/>
    </location>
</feature>
<dbReference type="InterPro" id="IPR035897">
    <property type="entry name" value="Toll_tir_struct_dom_sf"/>
</dbReference>
<dbReference type="InterPro" id="IPR044974">
    <property type="entry name" value="Disease_R_plants"/>
</dbReference>
<dbReference type="Pfam" id="PF00931">
    <property type="entry name" value="NB-ARC"/>
    <property type="match status" value="1"/>
</dbReference>
<dbReference type="GO" id="GO:0006952">
    <property type="term" value="P:defense response"/>
    <property type="evidence" value="ECO:0007669"/>
    <property type="project" value="UniProtKB-KW"/>
</dbReference>
<dbReference type="GO" id="GO:0061809">
    <property type="term" value="F:NAD+ nucleosidase activity, cyclic ADP-ribose generating"/>
    <property type="evidence" value="ECO:0007669"/>
    <property type="project" value="UniProtKB-EC"/>
</dbReference>
<comment type="caution">
    <text evidence="9">The sequence shown here is derived from an EMBL/GenBank/DDBJ whole genome shotgun (WGS) entry which is preliminary data.</text>
</comment>
<dbReference type="PANTHER" id="PTHR11017">
    <property type="entry name" value="LEUCINE-RICH REPEAT-CONTAINING PROTEIN"/>
    <property type="match status" value="1"/>
</dbReference>
<dbReference type="InterPro" id="IPR036390">
    <property type="entry name" value="WH_DNA-bd_sf"/>
</dbReference>
<dbReference type="EMBL" id="QZWG01000020">
    <property type="protein sequence ID" value="RZB42611.1"/>
    <property type="molecule type" value="Genomic_DNA"/>
</dbReference>
<accession>A0A445F197</accession>
<keyword evidence="10" id="KW-1185">Reference proteome</keyword>
<evidence type="ECO:0000313" key="9">
    <source>
        <dbReference type="EMBL" id="RZB42611.1"/>
    </source>
</evidence>
<protein>
    <recommendedName>
        <fullName evidence="1">ADP-ribosyl cyclase/cyclic ADP-ribose hydrolase</fullName>
        <ecNumber evidence="1">3.2.2.6</ecNumber>
    </recommendedName>
</protein>
<evidence type="ECO:0000256" key="2">
    <source>
        <dbReference type="ARBA" id="ARBA00022614"/>
    </source>
</evidence>
<dbReference type="SUPFAM" id="SSF52200">
    <property type="entry name" value="Toll/Interleukin receptor TIR domain"/>
    <property type="match status" value="1"/>
</dbReference>
<dbReference type="SUPFAM" id="SSF46785">
    <property type="entry name" value="Winged helix' DNA-binding domain"/>
    <property type="match status" value="1"/>
</dbReference>
<dbReference type="InterPro" id="IPR058192">
    <property type="entry name" value="WHD_ROQ1-like"/>
</dbReference>
<dbReference type="SUPFAM" id="SSF52058">
    <property type="entry name" value="L domain-like"/>
    <property type="match status" value="1"/>
</dbReference>
<dbReference type="GO" id="GO:0043531">
    <property type="term" value="F:ADP binding"/>
    <property type="evidence" value="ECO:0007669"/>
    <property type="project" value="InterPro"/>
</dbReference>
<dbReference type="InterPro" id="IPR058546">
    <property type="entry name" value="RPS4B/Roq1-like_LRR"/>
</dbReference>
<reference evidence="9 10" key="1">
    <citation type="submission" date="2018-09" db="EMBL/GenBank/DDBJ databases">
        <title>A high-quality reference genome of wild soybean provides a powerful tool to mine soybean genomes.</title>
        <authorList>
            <person name="Xie M."/>
            <person name="Chung C.Y.L."/>
            <person name="Li M.-W."/>
            <person name="Wong F.-L."/>
            <person name="Chan T.-F."/>
            <person name="Lam H.-M."/>
        </authorList>
    </citation>
    <scope>NUCLEOTIDE SEQUENCE [LARGE SCALE GENOMIC DNA]</scope>
    <source>
        <strain evidence="10">cv. W05</strain>
        <tissue evidence="9">Hypocotyl of etiolated seedlings</tissue>
    </source>
</reference>
<dbReference type="Gramene" id="XM_028363844.1">
    <property type="protein sequence ID" value="XP_028219645.1"/>
    <property type="gene ID" value="LOC114401341"/>
</dbReference>
<dbReference type="InterPro" id="IPR032675">
    <property type="entry name" value="LRR_dom_sf"/>
</dbReference>
<evidence type="ECO:0000259" key="8">
    <source>
        <dbReference type="PROSITE" id="PS50104"/>
    </source>
</evidence>
<dbReference type="GO" id="GO:0007165">
    <property type="term" value="P:signal transduction"/>
    <property type="evidence" value="ECO:0007669"/>
    <property type="project" value="InterPro"/>
</dbReference>
<name>A0A445F197_GLYSO</name>
<evidence type="ECO:0000256" key="6">
    <source>
        <dbReference type="ARBA" id="ARBA00023027"/>
    </source>
</evidence>
<dbReference type="Gene3D" id="3.40.50.300">
    <property type="entry name" value="P-loop containing nucleotide triphosphate hydrolases"/>
    <property type="match status" value="1"/>
</dbReference>
<dbReference type="Pfam" id="PF01582">
    <property type="entry name" value="TIR"/>
    <property type="match status" value="1"/>
</dbReference>
<sequence length="1033" mass="118111">MENHGAVSETKCTFDVFLSFRGEDTRHTFTCKLYDALWLKGIDTFMDNKELKNGDKIGPTLHKAIEEARISVVVLSENYADSSWCLDELVKIHECMESKNQLVWPIFYKVNPSDVRHQKGSYGVAMTKHETSNGIDLEKVHKWRSTLNEIANLKGKYLEEGRDESKFIDDLATDIFKIVSSKDLSREMFIVGREYRVKELKLLLDLESRDITCLLGIHGTGGIGKTTLAKALYDSIYKQFDGTSFLNVGETSNPKTDLKHLQEKLLSEILEDDKIHWRNIEEGTAKIERRLGFKRVLIVLDNVDDIKQLNNLAGKCAWFGPGSRIIITTRDKHLLDLGEVEKRYEVKMLDEKESLELFCHYAFRKSCPESNYKDLSNRAMSCCKGLPLALEVLGSHLFKKNVDVWKDALDRYEKSPHGNVQKVLRISYDSLFRHEKSIFLDVACFFKGQRLDYVKTVLDASDFSSGDGITTLVNKSLLTVDYDCLWMHDLIQDMGREIVKEKANNKIGERSRLWHHEDVLQVLEDDNGSSEIEGIMLDPPHRKEINCIDTVFEKMKNLRILIVRNTSFSHEPRYLPKNLRLLDWKNYPSKSLPSEFNPTKIRAFNGSPQLLLEKPFQFDHLTYMNISGCDKVSEFPDVSRAMNLRKLILDGCENLVSIHKSVGHLANLVSLSASNCTQLHSFVPTIYLPSLESLSFVLCATLAHFPDIEGKMDKPLEIVMSYTAIQKLPDSIKELNGLTYLEMTGCEELRYLPSSLFKLPNLVTLKLAECAFLPRSLRMFIGSPSTCAKLETLHFDNTGLTDYDLKTIVAIFPNLKDLNVSRNRFSDLTLSIGKFTNLTSLDVSYCTDLKGMPSILPSSVQKVDARECRSLNQFSSNALWIQVKKEKNELEVMMPKREIPKWFHYVNKGRFPDFKARGKFPAVAIAFVFGEVNAIDKANRSINVGIHLLIEDERRKFRNVPVPENHVFLCDLRGLFSLEEWEDVGVGVGNDWKTIQVYCDTKLPLCSWGVYVYKSESNMKYIQFPSNDPCSSF</sequence>
<dbReference type="PANTHER" id="PTHR11017:SF587">
    <property type="entry name" value="NB-ARC DOMAIN PROTEIN"/>
    <property type="match status" value="1"/>
</dbReference>
<dbReference type="PROSITE" id="PS50104">
    <property type="entry name" value="TIR"/>
    <property type="match status" value="1"/>
</dbReference>
<dbReference type="PRINTS" id="PR00364">
    <property type="entry name" value="DISEASERSIST"/>
</dbReference>
<dbReference type="InterPro" id="IPR002182">
    <property type="entry name" value="NB-ARC"/>
</dbReference>
<dbReference type="Pfam" id="PF23282">
    <property type="entry name" value="WHD_ROQ1"/>
    <property type="match status" value="1"/>
</dbReference>
<dbReference type="Proteomes" id="UP000289340">
    <property type="component" value="Chromosome 20"/>
</dbReference>
<organism evidence="9 10">
    <name type="scientific">Glycine soja</name>
    <name type="common">Wild soybean</name>
    <dbReference type="NCBI Taxonomy" id="3848"/>
    <lineage>
        <taxon>Eukaryota</taxon>
        <taxon>Viridiplantae</taxon>
        <taxon>Streptophyta</taxon>
        <taxon>Embryophyta</taxon>
        <taxon>Tracheophyta</taxon>
        <taxon>Spermatophyta</taxon>
        <taxon>Magnoliopsida</taxon>
        <taxon>eudicotyledons</taxon>
        <taxon>Gunneridae</taxon>
        <taxon>Pentapetalae</taxon>
        <taxon>rosids</taxon>
        <taxon>fabids</taxon>
        <taxon>Fabales</taxon>
        <taxon>Fabaceae</taxon>
        <taxon>Papilionoideae</taxon>
        <taxon>50 kb inversion clade</taxon>
        <taxon>NPAAA clade</taxon>
        <taxon>indigoferoid/millettioid clade</taxon>
        <taxon>Phaseoleae</taxon>
        <taxon>Glycine</taxon>
        <taxon>Glycine subgen. Soja</taxon>
    </lineage>
</organism>
<gene>
    <name evidence="9" type="ORF">D0Y65_053262</name>
</gene>
<evidence type="ECO:0000256" key="3">
    <source>
        <dbReference type="ARBA" id="ARBA00022737"/>
    </source>
</evidence>
<keyword evidence="4" id="KW-0378">Hydrolase</keyword>
<dbReference type="SUPFAM" id="SSF52540">
    <property type="entry name" value="P-loop containing nucleoside triphosphate hydrolases"/>
    <property type="match status" value="1"/>
</dbReference>